<reference evidence="3" key="1">
    <citation type="submission" date="2017-04" db="EMBL/GenBank/DDBJ databases">
        <title>Function of individual gut microbiota members based on whole genome sequencing of pure cultures obtained from chicken caecum.</title>
        <authorList>
            <person name="Medvecky M."/>
            <person name="Cejkova D."/>
            <person name="Polansky O."/>
            <person name="Karasova D."/>
            <person name="Kubasova T."/>
            <person name="Cizek A."/>
            <person name="Rychlik I."/>
        </authorList>
    </citation>
    <scope>NUCLEOTIDE SEQUENCE [LARGE SCALE GENOMIC DNA]</scope>
    <source>
        <strain evidence="3">An180</strain>
    </source>
</reference>
<evidence type="ECO:0000313" key="3">
    <source>
        <dbReference type="Proteomes" id="UP000195897"/>
    </source>
</evidence>
<dbReference type="EMBL" id="NFKK01000012">
    <property type="protein sequence ID" value="OUP52167.1"/>
    <property type="molecule type" value="Genomic_DNA"/>
</dbReference>
<dbReference type="Proteomes" id="UP000195897">
    <property type="component" value="Unassembled WGS sequence"/>
</dbReference>
<evidence type="ECO:0000313" key="2">
    <source>
        <dbReference type="EMBL" id="OUP52167.1"/>
    </source>
</evidence>
<sequence length="289" mass="32940">MRAFHSNWTRPFFARNGADAVYTVPPFELLTTALSALTWRRENGSIAMLCDNTAKDYYTSLGLTFLWDDGIHAVLEDIPREIDATCFWAAGKLYALQHFGAPCVMIDTDFIVWRNLSDRLDGHKLMTIHSEDIMPDIYPGPEAFTLHKPFDLASLDWTVRPANTALSYFGDRAFTEQYVQTAIDFMQAASPADNGLTYMVFAEQRLLAMLAARAHIRLDFFMDLPELFLSGQTWFTHVWGFKQQMMADRAQYDGFCTRCAKRLMRDFPDAALALQQVPALAPYFDVPLL</sequence>
<dbReference type="RefSeq" id="WP_087373559.1">
    <property type="nucleotide sequence ID" value="NZ_NFKK01000012.1"/>
</dbReference>
<dbReference type="InterPro" id="IPR046621">
    <property type="entry name" value="DUF6734"/>
</dbReference>
<evidence type="ECO:0000259" key="1">
    <source>
        <dbReference type="Pfam" id="PF20508"/>
    </source>
</evidence>
<proteinExistence type="predicted"/>
<comment type="caution">
    <text evidence="2">The sequence shown here is derived from an EMBL/GenBank/DDBJ whole genome shotgun (WGS) entry which is preliminary data.</text>
</comment>
<dbReference type="AlphaFoldDB" id="A0A1Y4L5Y1"/>
<dbReference type="Pfam" id="PF20508">
    <property type="entry name" value="DUF6734"/>
    <property type="match status" value="1"/>
</dbReference>
<organism evidence="2 3">
    <name type="scientific">Butyricicoccus pullicaecorum</name>
    <dbReference type="NCBI Taxonomy" id="501571"/>
    <lineage>
        <taxon>Bacteria</taxon>
        <taxon>Bacillati</taxon>
        <taxon>Bacillota</taxon>
        <taxon>Clostridia</taxon>
        <taxon>Eubacteriales</taxon>
        <taxon>Butyricicoccaceae</taxon>
        <taxon>Butyricicoccus</taxon>
    </lineage>
</organism>
<feature type="domain" description="DUF6734" evidence="1">
    <location>
        <begin position="1"/>
        <end position="270"/>
    </location>
</feature>
<gene>
    <name evidence="2" type="ORF">B5F17_10135</name>
</gene>
<name>A0A1Y4L5Y1_9FIRM</name>
<protein>
    <recommendedName>
        <fullName evidence="1">DUF6734 domain-containing protein</fullName>
    </recommendedName>
</protein>
<accession>A0A1Y4L5Y1</accession>